<proteinExistence type="predicted"/>
<comment type="caution">
    <text evidence="4">The sequence shown here is derived from an EMBL/GenBank/DDBJ whole genome shotgun (WGS) entry which is preliminary data.</text>
</comment>
<dbReference type="Proteomes" id="UP001499988">
    <property type="component" value="Unassembled WGS sequence"/>
</dbReference>
<name>A0ABP9FH04_9GAMM</name>
<dbReference type="Gene3D" id="3.40.50.1820">
    <property type="entry name" value="alpha/beta hydrolase"/>
    <property type="match status" value="1"/>
</dbReference>
<dbReference type="Pfam" id="PF00326">
    <property type="entry name" value="Peptidase_S9"/>
    <property type="match status" value="1"/>
</dbReference>
<sequence length="336" mass="37372">MFRHIMTSALLAGLLMLSLPGNAALGKVGQDKSCYSGPFENYDDFIDVLVEKKKKLPAPSARAKLEMALPKQDFTWGKTQARCDSFLYQVDGVNVLGYKIVPNIANSDQPLPVVIYNRGGNAEYGSLVFGQVLRNLIPIAKQGYIVLASNYRGGLPGQDPEAYGRDEFGGKDVDDVKALIEMIESIPEADPNRIALFGWSRGGMMNFLTARNNDKIKAVVTVAGDNDLNMGLSIRPEMERVYKARIPDYAVNKSESLKQRSVIEWADELPKEMPVLLLYGQNDQRVSALHGIKLAEKFQQTGQPYKLVIYPEADHSLLPYRDEAMAEIFGWLDAHL</sequence>
<keyword evidence="5" id="KW-1185">Reference proteome</keyword>
<feature type="signal peptide" evidence="2">
    <location>
        <begin position="1"/>
        <end position="23"/>
    </location>
</feature>
<feature type="chain" id="PRO_5045515588" description="Peptidase S9 prolyl oligopeptidase catalytic domain-containing protein" evidence="2">
    <location>
        <begin position="24"/>
        <end position="336"/>
    </location>
</feature>
<dbReference type="PANTHER" id="PTHR42776">
    <property type="entry name" value="SERINE PEPTIDASE S9 FAMILY MEMBER"/>
    <property type="match status" value="1"/>
</dbReference>
<dbReference type="RefSeq" id="WP_345337387.1">
    <property type="nucleotide sequence ID" value="NZ_BAABJZ010000106.1"/>
</dbReference>
<gene>
    <name evidence="4" type="ORF">GCM10023333_40970</name>
</gene>
<protein>
    <recommendedName>
        <fullName evidence="3">Peptidase S9 prolyl oligopeptidase catalytic domain-containing protein</fullName>
    </recommendedName>
</protein>
<keyword evidence="2" id="KW-0732">Signal</keyword>
<reference evidence="5" key="1">
    <citation type="journal article" date="2019" name="Int. J. Syst. Evol. Microbiol.">
        <title>The Global Catalogue of Microorganisms (GCM) 10K type strain sequencing project: providing services to taxonomists for standard genome sequencing and annotation.</title>
        <authorList>
            <consortium name="The Broad Institute Genomics Platform"/>
            <consortium name="The Broad Institute Genome Sequencing Center for Infectious Disease"/>
            <person name="Wu L."/>
            <person name="Ma J."/>
        </authorList>
    </citation>
    <scope>NUCLEOTIDE SEQUENCE [LARGE SCALE GENOMIC DNA]</scope>
    <source>
        <strain evidence="5">JCM 18401</strain>
    </source>
</reference>
<dbReference type="SUPFAM" id="SSF53474">
    <property type="entry name" value="alpha/beta-Hydrolases"/>
    <property type="match status" value="1"/>
</dbReference>
<organism evidence="4 5">
    <name type="scientific">Ferrimonas pelagia</name>
    <dbReference type="NCBI Taxonomy" id="1177826"/>
    <lineage>
        <taxon>Bacteria</taxon>
        <taxon>Pseudomonadati</taxon>
        <taxon>Pseudomonadota</taxon>
        <taxon>Gammaproteobacteria</taxon>
        <taxon>Alteromonadales</taxon>
        <taxon>Ferrimonadaceae</taxon>
        <taxon>Ferrimonas</taxon>
    </lineage>
</organism>
<evidence type="ECO:0000313" key="4">
    <source>
        <dbReference type="EMBL" id="GAA4902660.1"/>
    </source>
</evidence>
<evidence type="ECO:0000313" key="5">
    <source>
        <dbReference type="Proteomes" id="UP001499988"/>
    </source>
</evidence>
<feature type="domain" description="Peptidase S9 prolyl oligopeptidase catalytic" evidence="3">
    <location>
        <begin position="136"/>
        <end position="336"/>
    </location>
</feature>
<evidence type="ECO:0000256" key="1">
    <source>
        <dbReference type="ARBA" id="ARBA00022801"/>
    </source>
</evidence>
<dbReference type="PANTHER" id="PTHR42776:SF27">
    <property type="entry name" value="DIPEPTIDYL PEPTIDASE FAMILY MEMBER 6"/>
    <property type="match status" value="1"/>
</dbReference>
<dbReference type="InterPro" id="IPR001375">
    <property type="entry name" value="Peptidase_S9_cat"/>
</dbReference>
<evidence type="ECO:0000256" key="2">
    <source>
        <dbReference type="SAM" id="SignalP"/>
    </source>
</evidence>
<accession>A0ABP9FH04</accession>
<dbReference type="EMBL" id="BAABJZ010000106">
    <property type="protein sequence ID" value="GAA4902660.1"/>
    <property type="molecule type" value="Genomic_DNA"/>
</dbReference>
<evidence type="ECO:0000259" key="3">
    <source>
        <dbReference type="Pfam" id="PF00326"/>
    </source>
</evidence>
<keyword evidence="1" id="KW-0378">Hydrolase</keyword>
<dbReference type="InterPro" id="IPR029058">
    <property type="entry name" value="AB_hydrolase_fold"/>
</dbReference>